<evidence type="ECO:0008006" key="3">
    <source>
        <dbReference type="Google" id="ProtNLM"/>
    </source>
</evidence>
<gene>
    <name evidence="1" type="ORF">KHC33_02300</name>
</gene>
<evidence type="ECO:0000313" key="2">
    <source>
        <dbReference type="Proteomes" id="UP000680656"/>
    </source>
</evidence>
<organism evidence="1 2">
    <name type="scientific">Methanospirillum purgamenti</name>
    <dbReference type="NCBI Taxonomy" id="2834276"/>
    <lineage>
        <taxon>Archaea</taxon>
        <taxon>Methanobacteriati</taxon>
        <taxon>Methanobacteriota</taxon>
        <taxon>Stenosarchaea group</taxon>
        <taxon>Methanomicrobia</taxon>
        <taxon>Methanomicrobiales</taxon>
        <taxon>Methanospirillaceae</taxon>
        <taxon>Methanospirillum</taxon>
    </lineage>
</organism>
<keyword evidence="2" id="KW-1185">Reference proteome</keyword>
<reference evidence="1 2" key="1">
    <citation type="submission" date="2021-05" db="EMBL/GenBank/DDBJ databases">
        <title>A novel Methanospirillum isolate from a pyrite-forming mixed culture.</title>
        <authorList>
            <person name="Bunk B."/>
            <person name="Sproer C."/>
            <person name="Spring S."/>
            <person name="Pester M."/>
        </authorList>
    </citation>
    <scope>NUCLEOTIDE SEQUENCE [LARGE SCALE GENOMIC DNA]</scope>
    <source>
        <strain evidence="1 2">J.3.6.1-F.2.7.3</strain>
    </source>
</reference>
<evidence type="ECO:0000313" key="1">
    <source>
        <dbReference type="EMBL" id="QVV89386.1"/>
    </source>
</evidence>
<dbReference type="KEGG" id="mrtj:KHC33_02300"/>
<dbReference type="InterPro" id="IPR021799">
    <property type="entry name" value="PIN-like_prokaryotic"/>
</dbReference>
<accession>A0A8E7EK76</accession>
<protein>
    <recommendedName>
        <fullName evidence="3">DUF3368 domain-containing protein</fullName>
    </recommendedName>
</protein>
<dbReference type="PANTHER" id="PTHR39550:SF1">
    <property type="entry name" value="SLL0658 PROTEIN"/>
    <property type="match status" value="1"/>
</dbReference>
<dbReference type="EMBL" id="CP075546">
    <property type="protein sequence ID" value="QVV89386.1"/>
    <property type="molecule type" value="Genomic_DNA"/>
</dbReference>
<dbReference type="Pfam" id="PF11848">
    <property type="entry name" value="DUF3368"/>
    <property type="match status" value="1"/>
</dbReference>
<dbReference type="Proteomes" id="UP000680656">
    <property type="component" value="Chromosome"/>
</dbReference>
<name>A0A8E7EK76_9EURY</name>
<dbReference type="RefSeq" id="WP_214420182.1">
    <property type="nucleotide sequence ID" value="NZ_CP075546.1"/>
</dbReference>
<dbReference type="AlphaFoldDB" id="A0A8E7EK76"/>
<dbReference type="GeneID" id="65566707"/>
<proteinExistence type="predicted"/>
<dbReference type="PANTHER" id="PTHR39550">
    <property type="entry name" value="SLL0658 PROTEIN"/>
    <property type="match status" value="1"/>
</dbReference>
<sequence length="155" mass="17227">MRKIITNSTPLIVLSALGQLELLHHYFDEVIIPDAVWQEVVINGKNRPGALEVRNCEWIRIQEVSDIIAVETLHIYLGIGESEAIILAKELNLPLIIDDKAGRRTAKALDLSVTGTIGILLKGSEDNLVNMNETVSGLISIGFRFDKETMTKMFT</sequence>